<evidence type="ECO:0000256" key="2">
    <source>
        <dbReference type="ARBA" id="ARBA00023242"/>
    </source>
</evidence>
<sequence length="326" mass="36575">MSEVDCGVVLPILQKLLDGVLQNTIDTVPSTADPRDDSPFERALCAAWDVCTVREYAMTAESTTDLHRLLLKIATSTRRPRTRELTLGTLASLACHWQDIGHVLMDDMDVFYLCRSILWNENDARVLLETTRFLNTCLAHSIVGQTVVEHSHLTQFLEPVPMAPSVVCQYAAIICNTLHAELLLTSLELLTRLIVYISAVVRTQTGSVDQYMKAQDTQRLVAWGAERLEEEGRGVGIGMGFNRGVAKNVMHLLWTLLAYDITRAEDCGPDMAQRLEKSMSRIVSYLHEEDEEDEDAYDDDSMGNNDDADIENLAMALNNKLSMRHD</sequence>
<protein>
    <recommendedName>
        <fullName evidence="6">Neurochondrin-domain-containing protein</fullName>
    </recommendedName>
</protein>
<dbReference type="Proteomes" id="UP000242180">
    <property type="component" value="Unassembled WGS sequence"/>
</dbReference>
<keyword evidence="5" id="KW-1185">Reference proteome</keyword>
<keyword evidence="2" id="KW-0539">Nucleus</keyword>
<evidence type="ECO:0000313" key="4">
    <source>
        <dbReference type="EMBL" id="ORZ00413.1"/>
    </source>
</evidence>
<dbReference type="InterPro" id="IPR016024">
    <property type="entry name" value="ARM-type_fold"/>
</dbReference>
<evidence type="ECO:0000256" key="3">
    <source>
        <dbReference type="ARBA" id="ARBA00038401"/>
    </source>
</evidence>
<proteinExistence type="inferred from homology"/>
<comment type="similarity">
    <text evidence="3">Belongs to the SAAL1 family.</text>
</comment>
<dbReference type="OMA" id="TLANMAC"/>
<comment type="subcellular location">
    <subcellularLocation>
        <location evidence="1">Nucleus</location>
    </subcellularLocation>
</comment>
<reference evidence="4 5" key="1">
    <citation type="submission" date="2016-07" db="EMBL/GenBank/DDBJ databases">
        <title>Pervasive Adenine N6-methylation of Active Genes in Fungi.</title>
        <authorList>
            <consortium name="DOE Joint Genome Institute"/>
            <person name="Mondo S.J."/>
            <person name="Dannebaum R.O."/>
            <person name="Kuo R.C."/>
            <person name="Labutti K."/>
            <person name="Haridas S."/>
            <person name="Kuo A."/>
            <person name="Salamov A."/>
            <person name="Ahrendt S.R."/>
            <person name="Lipzen A."/>
            <person name="Sullivan W."/>
            <person name="Andreopoulos W.B."/>
            <person name="Clum A."/>
            <person name="Lindquist E."/>
            <person name="Daum C."/>
            <person name="Ramamoorthy G.K."/>
            <person name="Gryganskyi A."/>
            <person name="Culley D."/>
            <person name="Magnuson J.K."/>
            <person name="James T.Y."/>
            <person name="O'Malley M.A."/>
            <person name="Stajich J.E."/>
            <person name="Spatafora J.W."/>
            <person name="Visel A."/>
            <person name="Grigoriev I.V."/>
        </authorList>
    </citation>
    <scope>NUCLEOTIDE SEQUENCE [LARGE SCALE GENOMIC DNA]</scope>
    <source>
        <strain evidence="4 5">NRRL 2496</strain>
    </source>
</reference>
<name>A0A1X2HLZ4_SYNRA</name>
<comment type="caution">
    <text evidence="4">The sequence shown here is derived from an EMBL/GenBank/DDBJ whole genome shotgun (WGS) entry which is preliminary data.</text>
</comment>
<dbReference type="GO" id="GO:0005634">
    <property type="term" value="C:nucleus"/>
    <property type="evidence" value="ECO:0007669"/>
    <property type="project" value="UniProtKB-SubCell"/>
</dbReference>
<organism evidence="4 5">
    <name type="scientific">Syncephalastrum racemosum</name>
    <name type="common">Filamentous fungus</name>
    <dbReference type="NCBI Taxonomy" id="13706"/>
    <lineage>
        <taxon>Eukaryota</taxon>
        <taxon>Fungi</taxon>
        <taxon>Fungi incertae sedis</taxon>
        <taxon>Mucoromycota</taxon>
        <taxon>Mucoromycotina</taxon>
        <taxon>Mucoromycetes</taxon>
        <taxon>Mucorales</taxon>
        <taxon>Syncephalastraceae</taxon>
        <taxon>Syncephalastrum</taxon>
    </lineage>
</organism>
<evidence type="ECO:0000313" key="5">
    <source>
        <dbReference type="Proteomes" id="UP000242180"/>
    </source>
</evidence>
<evidence type="ECO:0008006" key="6">
    <source>
        <dbReference type="Google" id="ProtNLM"/>
    </source>
</evidence>
<dbReference type="InParanoid" id="A0A1X2HLZ4"/>
<dbReference type="PANTHER" id="PTHR23424:SF23">
    <property type="entry name" value="PROTEIN SAAL1"/>
    <property type="match status" value="1"/>
</dbReference>
<dbReference type="AlphaFoldDB" id="A0A1X2HLZ4"/>
<dbReference type="EMBL" id="MCGN01000002">
    <property type="protein sequence ID" value="ORZ00413.1"/>
    <property type="molecule type" value="Genomic_DNA"/>
</dbReference>
<dbReference type="SUPFAM" id="SSF48371">
    <property type="entry name" value="ARM repeat"/>
    <property type="match status" value="1"/>
</dbReference>
<dbReference type="PANTHER" id="PTHR23424">
    <property type="entry name" value="SERUM AMYLOID A"/>
    <property type="match status" value="1"/>
</dbReference>
<dbReference type="InterPro" id="IPR052464">
    <property type="entry name" value="Synovial_Prolif_Regulator"/>
</dbReference>
<gene>
    <name evidence="4" type="ORF">BCR43DRAFT_540524</name>
</gene>
<dbReference type="OrthoDB" id="2156856at2759"/>
<accession>A0A1X2HLZ4</accession>
<evidence type="ECO:0000256" key="1">
    <source>
        <dbReference type="ARBA" id="ARBA00004123"/>
    </source>
</evidence>